<evidence type="ECO:0000313" key="1">
    <source>
        <dbReference type="EMBL" id="WNO29760.1"/>
    </source>
</evidence>
<name>A0AA96R106_9CAUD</name>
<dbReference type="EMBL" id="OQ884030">
    <property type="protein sequence ID" value="WNO29760.1"/>
    <property type="molecule type" value="Genomic_DNA"/>
</dbReference>
<proteinExistence type="predicted"/>
<protein>
    <submittedName>
        <fullName evidence="1">Uncharacterized protein</fullName>
    </submittedName>
</protein>
<sequence length="55" mass="6489">MSGGTLEGQHYRTIDMLKEMTGKSEEDVMYILYFLYDLQYGTKDMKDMADLLRKD</sequence>
<reference evidence="1" key="1">
    <citation type="submission" date="2023-04" db="EMBL/GenBank/DDBJ databases">
        <authorList>
            <person name="Zhang X."/>
        </authorList>
    </citation>
    <scope>NUCLEOTIDE SEQUENCE</scope>
</reference>
<organism evidence="1">
    <name type="scientific">Bacillus phage SDFMU_Pbc</name>
    <dbReference type="NCBI Taxonomy" id="3076135"/>
    <lineage>
        <taxon>Viruses</taxon>
        <taxon>Duplodnaviria</taxon>
        <taxon>Heunggongvirae</taxon>
        <taxon>Uroviricota</taxon>
        <taxon>Caudoviricetes</taxon>
        <taxon>Herelleviridae</taxon>
        <taxon>Bastillevirinae</taxon>
        <taxon>Agatevirus</taxon>
        <taxon>Agatevirus agate</taxon>
    </lineage>
</organism>
<accession>A0AA96R106</accession>